<reference evidence="1 2" key="1">
    <citation type="submission" date="2019-04" db="EMBL/GenBank/DDBJ databases">
        <title>Geobacter oryzae sp. nov., ferric-reducing bacteria isolated from paddy soil.</title>
        <authorList>
            <person name="Xu Z."/>
            <person name="Masuda Y."/>
            <person name="Itoh H."/>
            <person name="Senoo K."/>
        </authorList>
    </citation>
    <scope>NUCLEOTIDE SEQUENCE [LARGE SCALE GENOMIC DNA]</scope>
    <source>
        <strain evidence="1 2">Red111</strain>
    </source>
</reference>
<organism evidence="1 2">
    <name type="scientific">Geomonas terrae</name>
    <dbReference type="NCBI Taxonomy" id="2562681"/>
    <lineage>
        <taxon>Bacteria</taxon>
        <taxon>Pseudomonadati</taxon>
        <taxon>Thermodesulfobacteriota</taxon>
        <taxon>Desulfuromonadia</taxon>
        <taxon>Geobacterales</taxon>
        <taxon>Geobacteraceae</taxon>
        <taxon>Geomonas</taxon>
    </lineage>
</organism>
<dbReference type="EMBL" id="SRSC01000001">
    <property type="protein sequence ID" value="TGU75282.1"/>
    <property type="molecule type" value="Genomic_DNA"/>
</dbReference>
<dbReference type="AlphaFoldDB" id="A0A4V6R3Q4"/>
<evidence type="ECO:0000313" key="1">
    <source>
        <dbReference type="EMBL" id="TGU75282.1"/>
    </source>
</evidence>
<comment type="caution">
    <text evidence="1">The sequence shown here is derived from an EMBL/GenBank/DDBJ whole genome shotgun (WGS) entry which is preliminary data.</text>
</comment>
<protein>
    <recommendedName>
        <fullName evidence="3">Rhodanese-like domain-containing protein</fullName>
    </recommendedName>
</protein>
<sequence length="22" mass="2355">MGFTKVSALKGGVNAWKEAGFR</sequence>
<keyword evidence="2" id="KW-1185">Reference proteome</keyword>
<name>A0A4V6R3Q4_9BACT</name>
<gene>
    <name evidence="1" type="ORF">E4633_05170</name>
</gene>
<dbReference type="Proteomes" id="UP000306416">
    <property type="component" value="Unassembled WGS sequence"/>
</dbReference>
<accession>A0A4V6R3Q4</accession>
<dbReference type="SUPFAM" id="SSF52821">
    <property type="entry name" value="Rhodanese/Cell cycle control phosphatase"/>
    <property type="match status" value="1"/>
</dbReference>
<evidence type="ECO:0008006" key="3">
    <source>
        <dbReference type="Google" id="ProtNLM"/>
    </source>
</evidence>
<evidence type="ECO:0000313" key="2">
    <source>
        <dbReference type="Proteomes" id="UP000306416"/>
    </source>
</evidence>
<proteinExistence type="predicted"/>
<dbReference type="InterPro" id="IPR036873">
    <property type="entry name" value="Rhodanese-like_dom_sf"/>
</dbReference>